<evidence type="ECO:0000259" key="2">
    <source>
        <dbReference type="Pfam" id="PF22570"/>
    </source>
</evidence>
<dbReference type="PANTHER" id="PTHR40763">
    <property type="entry name" value="MEMBRANE PROTEIN-RELATED"/>
    <property type="match status" value="1"/>
</dbReference>
<dbReference type="RefSeq" id="WP_035072337.1">
    <property type="nucleotide sequence ID" value="NZ_JMIH01000015.1"/>
</dbReference>
<feature type="transmembrane region" description="Helical" evidence="1">
    <location>
        <begin position="7"/>
        <end position="27"/>
    </location>
</feature>
<feature type="transmembrane region" description="Helical" evidence="1">
    <location>
        <begin position="59"/>
        <end position="76"/>
    </location>
</feature>
<proteinExistence type="predicted"/>
<feature type="domain" description="LiaF transmembrane" evidence="2">
    <location>
        <begin position="15"/>
        <end position="109"/>
    </location>
</feature>
<protein>
    <submittedName>
        <fullName evidence="3">Membrane protein</fullName>
    </submittedName>
</protein>
<dbReference type="PANTHER" id="PTHR40763:SF5">
    <property type="entry name" value="MEMBRANE PROTEIN"/>
    <property type="match status" value="1"/>
</dbReference>
<name>A0A074LKL8_9BACT</name>
<dbReference type="STRING" id="1048983.EL17_06555"/>
<dbReference type="EMBL" id="JMIH01000015">
    <property type="protein sequence ID" value="KEO74392.1"/>
    <property type="molecule type" value="Genomic_DNA"/>
</dbReference>
<keyword evidence="1" id="KW-0812">Transmembrane</keyword>
<dbReference type="Proteomes" id="UP000027821">
    <property type="component" value="Unassembled WGS sequence"/>
</dbReference>
<evidence type="ECO:0000313" key="4">
    <source>
        <dbReference type="Proteomes" id="UP000027821"/>
    </source>
</evidence>
<dbReference type="eggNOG" id="COG4758">
    <property type="taxonomic scope" value="Bacteria"/>
</dbReference>
<feature type="transmembrane region" description="Helical" evidence="1">
    <location>
        <begin position="88"/>
        <end position="104"/>
    </location>
</feature>
<reference evidence="3 4" key="1">
    <citation type="submission" date="2014-04" db="EMBL/GenBank/DDBJ databases">
        <title>Characterization and application of a salt tolerant electro-active bacterium.</title>
        <authorList>
            <person name="Yang L."/>
            <person name="Wei S."/>
            <person name="Tay Q.X.M."/>
        </authorList>
    </citation>
    <scope>NUCLEOTIDE SEQUENCE [LARGE SCALE GENOMIC DNA]</scope>
    <source>
        <strain evidence="3 4">LY1</strain>
    </source>
</reference>
<keyword evidence="1" id="KW-1133">Transmembrane helix</keyword>
<gene>
    <name evidence="3" type="ORF">EL17_06555</name>
</gene>
<keyword evidence="1" id="KW-0472">Membrane</keyword>
<dbReference type="AlphaFoldDB" id="A0A074LKL8"/>
<evidence type="ECO:0000313" key="3">
    <source>
        <dbReference type="EMBL" id="KEO74392.1"/>
    </source>
</evidence>
<comment type="caution">
    <text evidence="3">The sequence shown here is derived from an EMBL/GenBank/DDBJ whole genome shotgun (WGS) entry which is preliminary data.</text>
</comment>
<dbReference type="OrthoDB" id="129627at2"/>
<organism evidence="3 4">
    <name type="scientific">Anditalea andensis</name>
    <dbReference type="NCBI Taxonomy" id="1048983"/>
    <lineage>
        <taxon>Bacteria</taxon>
        <taxon>Pseudomonadati</taxon>
        <taxon>Bacteroidota</taxon>
        <taxon>Cytophagia</taxon>
        <taxon>Cytophagales</taxon>
        <taxon>Cytophagaceae</taxon>
        <taxon>Anditalea</taxon>
    </lineage>
</organism>
<sequence length="268" mass="29683">MRGRDSIANNGNVTFGLVILIIGTVWLLKTMGVLIPGWVISWPVVLIAIGIVVSVKHSFRSSGGAILILAGSYFLLKREFLIPLEFEQYLLPVGLILLGIIIMFRRRRRSHIWEDSGNWDDKKKTVTEDTSGQSGKSWSPRFTEGAGIFSTIFNDSSEHINLEAVFTSVQKRVLSKKFKGGKAFALFGGMEIDLSQADLGENPVLDVEISFSGLKLILPPHWDVQLDVTNMFAGVEDKRIYPQTTAEPAKVLLIKGTVIFGGLEIKSY</sequence>
<keyword evidence="4" id="KW-1185">Reference proteome</keyword>
<dbReference type="InterPro" id="IPR054331">
    <property type="entry name" value="LiaF_TM"/>
</dbReference>
<accession>A0A074LKL8</accession>
<feature type="transmembrane region" description="Helical" evidence="1">
    <location>
        <begin position="33"/>
        <end position="52"/>
    </location>
</feature>
<dbReference type="Pfam" id="PF22570">
    <property type="entry name" value="LiaF-TM"/>
    <property type="match status" value="1"/>
</dbReference>
<evidence type="ECO:0000256" key="1">
    <source>
        <dbReference type="SAM" id="Phobius"/>
    </source>
</evidence>